<feature type="region of interest" description="Disordered" evidence="1">
    <location>
        <begin position="134"/>
        <end position="165"/>
    </location>
</feature>
<feature type="compositionally biased region" description="Low complexity" evidence="1">
    <location>
        <begin position="1"/>
        <end position="18"/>
    </location>
</feature>
<protein>
    <recommendedName>
        <fullName evidence="3">N-acetyltransferase domain-containing protein</fullName>
    </recommendedName>
</protein>
<name>A0A395HWN4_ASPHC</name>
<dbReference type="Proteomes" id="UP000248961">
    <property type="component" value="Unassembled WGS sequence"/>
</dbReference>
<feature type="compositionally biased region" description="Low complexity" evidence="1">
    <location>
        <begin position="134"/>
        <end position="144"/>
    </location>
</feature>
<dbReference type="GO" id="GO:0016747">
    <property type="term" value="F:acyltransferase activity, transferring groups other than amino-acyl groups"/>
    <property type="evidence" value="ECO:0007669"/>
    <property type="project" value="InterPro"/>
</dbReference>
<keyword evidence="5" id="KW-1185">Reference proteome</keyword>
<dbReference type="SUPFAM" id="SSF55729">
    <property type="entry name" value="Acyl-CoA N-acyltransferases (Nat)"/>
    <property type="match status" value="1"/>
</dbReference>
<dbReference type="InterPro" id="IPR000182">
    <property type="entry name" value="GNAT_dom"/>
</dbReference>
<organism evidence="4 5">
    <name type="scientific">Aspergillus homomorphus (strain CBS 101889)</name>
    <dbReference type="NCBI Taxonomy" id="1450537"/>
    <lineage>
        <taxon>Eukaryota</taxon>
        <taxon>Fungi</taxon>
        <taxon>Dikarya</taxon>
        <taxon>Ascomycota</taxon>
        <taxon>Pezizomycotina</taxon>
        <taxon>Eurotiomycetes</taxon>
        <taxon>Eurotiomycetidae</taxon>
        <taxon>Eurotiales</taxon>
        <taxon>Aspergillaceae</taxon>
        <taxon>Aspergillus</taxon>
        <taxon>Aspergillus subgen. Circumdati</taxon>
    </lineage>
</organism>
<dbReference type="RefSeq" id="XP_025550989.1">
    <property type="nucleotide sequence ID" value="XM_025695295.1"/>
</dbReference>
<dbReference type="InterPro" id="IPR016181">
    <property type="entry name" value="Acyl_CoA_acyltransferase"/>
</dbReference>
<evidence type="ECO:0000256" key="1">
    <source>
        <dbReference type="SAM" id="MobiDB-lite"/>
    </source>
</evidence>
<accession>A0A395HWN4</accession>
<feature type="region of interest" description="Disordered" evidence="1">
    <location>
        <begin position="191"/>
        <end position="266"/>
    </location>
</feature>
<feature type="domain" description="N-acetyltransferase" evidence="3">
    <location>
        <begin position="264"/>
        <end position="342"/>
    </location>
</feature>
<evidence type="ECO:0000313" key="5">
    <source>
        <dbReference type="Proteomes" id="UP000248961"/>
    </source>
</evidence>
<gene>
    <name evidence="4" type="ORF">BO97DRAFT_405879</name>
</gene>
<feature type="compositionally biased region" description="Pro residues" evidence="1">
    <location>
        <begin position="250"/>
        <end position="259"/>
    </location>
</feature>
<dbReference type="Pfam" id="PF00583">
    <property type="entry name" value="Acetyltransf_1"/>
    <property type="match status" value="1"/>
</dbReference>
<keyword evidence="2" id="KW-0472">Membrane</keyword>
<keyword evidence="2" id="KW-1133">Transmembrane helix</keyword>
<dbReference type="AlphaFoldDB" id="A0A395HWN4"/>
<evidence type="ECO:0000313" key="4">
    <source>
        <dbReference type="EMBL" id="RAL11835.1"/>
    </source>
</evidence>
<reference evidence="4 5" key="1">
    <citation type="submission" date="2018-02" db="EMBL/GenBank/DDBJ databases">
        <title>The genomes of Aspergillus section Nigri reveals drivers in fungal speciation.</title>
        <authorList>
            <consortium name="DOE Joint Genome Institute"/>
            <person name="Vesth T.C."/>
            <person name="Nybo J."/>
            <person name="Theobald S."/>
            <person name="Brandl J."/>
            <person name="Frisvad J.C."/>
            <person name="Nielsen K.F."/>
            <person name="Lyhne E.K."/>
            <person name="Kogle M.E."/>
            <person name="Kuo A."/>
            <person name="Riley R."/>
            <person name="Clum A."/>
            <person name="Nolan M."/>
            <person name="Lipzen A."/>
            <person name="Salamov A."/>
            <person name="Henrissat B."/>
            <person name="Wiebenga A."/>
            <person name="De vries R.P."/>
            <person name="Grigoriev I.V."/>
            <person name="Mortensen U.H."/>
            <person name="Andersen M.R."/>
            <person name="Baker S.E."/>
        </authorList>
    </citation>
    <scope>NUCLEOTIDE SEQUENCE [LARGE SCALE GENOMIC DNA]</scope>
    <source>
        <strain evidence="4 5">CBS 101889</strain>
    </source>
</reference>
<feature type="transmembrane region" description="Helical" evidence="2">
    <location>
        <begin position="52"/>
        <end position="73"/>
    </location>
</feature>
<dbReference type="EMBL" id="KZ824286">
    <property type="protein sequence ID" value="RAL11835.1"/>
    <property type="molecule type" value="Genomic_DNA"/>
</dbReference>
<proteinExistence type="predicted"/>
<feature type="compositionally biased region" description="Low complexity" evidence="1">
    <location>
        <begin position="220"/>
        <end position="249"/>
    </location>
</feature>
<feature type="compositionally biased region" description="Low complexity" evidence="1">
    <location>
        <begin position="191"/>
        <end position="203"/>
    </location>
</feature>
<evidence type="ECO:0000259" key="3">
    <source>
        <dbReference type="Pfam" id="PF00583"/>
    </source>
</evidence>
<feature type="region of interest" description="Disordered" evidence="1">
    <location>
        <begin position="1"/>
        <end position="21"/>
    </location>
</feature>
<sequence>MDASSSTEPTFETTTDPSPSRDDITVSLRLIADSIAQQRQVAARAILSHSKFIGLIFIPLILSSALLLFANAFDIRAPGWSLVLTTWTGFAMAALVHVRTVTEGYIERAESIGLGWWNETCSCACCSSESEGTSVSLSRSGSSTPAPDERQTLQEEQQEQQQQQERGRLFAPLALHHAIALATVTALANAHPPPQAQAQTQAPSDSDSGPAMRTPPTPPSEISTSVSVSTAVSTFPGSGSPTPTASISPSPSPSPPPNPNSNETPRTLLIKTTYNNRPIGILLLKIITCPTEATHRLTTNARVSDRAPIGVIRAWTVEQRYRGCGVGRGLLGTAVRACRARGWAGPVFARDHVHASCFLGGEDGGSGRIGAWMERVVAREMRMREGVAWRVLGEVGCEV</sequence>
<dbReference type="GeneID" id="37199584"/>
<feature type="transmembrane region" description="Helical" evidence="2">
    <location>
        <begin position="79"/>
        <end position="98"/>
    </location>
</feature>
<dbReference type="VEuPathDB" id="FungiDB:BO97DRAFT_405879"/>
<dbReference type="OrthoDB" id="5343688at2759"/>
<keyword evidence="2" id="KW-0812">Transmembrane</keyword>
<evidence type="ECO:0000256" key="2">
    <source>
        <dbReference type="SAM" id="Phobius"/>
    </source>
</evidence>
<dbReference type="Gene3D" id="3.40.630.30">
    <property type="match status" value="1"/>
</dbReference>